<keyword evidence="1" id="KW-1133">Transmembrane helix</keyword>
<accession>A0AAN4ZHD6</accession>
<dbReference type="PANTHER" id="PTHR24092">
    <property type="entry name" value="PROBABLE PHOSPHOLIPID-TRANSPORTING ATPASE"/>
    <property type="match status" value="1"/>
</dbReference>
<keyword evidence="1" id="KW-0812">Transmembrane</keyword>
<sequence length="431" mass="48897">PQSNAGMTLKKHHRRVSSYWTPSSFPIVGRLPSVSGLWQRRNPEHTRLIVPNPAEDCSRYQLPNYIKYNGNAISTTKYNPITFIPRNFWEQFHRLANIYFVFIIAIDCVPMWNTTPVIVSAIPVVFILALTAVKDALEDMRRRQLDSKVNNATCHVWDKNSNRFRKMKWKHILVGDIVHISNNEQIPADILLLRSSSLDGNAFVETSNLDGESNLKHKIVPSVFLDYCNDLMELDDTFLQLKIACTPPSKDVKQMRGSFEMDGKSESFTPENTLLRGCRLKNTTFVEGVVIYAGHDTKVMLSSGRAPYKRSHAEVKTNRFVIGCACMLLIIIGITVMGRFLWGSRYDAHNIPGFARPVASPDWLSTLGSSLVLYQIMIPLALYITVEIIKLGQVFLIQQDVRMYSEDKDESFVARSLSLGEELGQLTHLLS</sequence>
<dbReference type="GO" id="GO:0045332">
    <property type="term" value="P:phospholipid translocation"/>
    <property type="evidence" value="ECO:0007669"/>
    <property type="project" value="TreeGrafter"/>
</dbReference>
<dbReference type="SUPFAM" id="SSF81665">
    <property type="entry name" value="Calcium ATPase, transmembrane domain M"/>
    <property type="match status" value="1"/>
</dbReference>
<dbReference type="FunFam" id="2.70.150.10:FF:000054">
    <property type="entry name" value="Phospholipid-transporting ATPase"/>
    <property type="match status" value="1"/>
</dbReference>
<keyword evidence="1" id="KW-0472">Membrane</keyword>
<dbReference type="Pfam" id="PF00122">
    <property type="entry name" value="E1-E2_ATPase"/>
    <property type="match status" value="1"/>
</dbReference>
<evidence type="ECO:0000256" key="1">
    <source>
        <dbReference type="SAM" id="Phobius"/>
    </source>
</evidence>
<dbReference type="PANTHER" id="PTHR24092:SF218">
    <property type="entry name" value="PHOSPHOLIPID-TRANSPORTING ATPASE"/>
    <property type="match status" value="1"/>
</dbReference>
<dbReference type="InterPro" id="IPR008250">
    <property type="entry name" value="ATPase_P-typ_transduc_dom_A_sf"/>
</dbReference>
<evidence type="ECO:0008006" key="6">
    <source>
        <dbReference type="Google" id="ProtNLM"/>
    </source>
</evidence>
<feature type="transmembrane region" description="Helical" evidence="1">
    <location>
        <begin position="363"/>
        <end position="386"/>
    </location>
</feature>
<organism evidence="4 5">
    <name type="scientific">Pristionchus mayeri</name>
    <dbReference type="NCBI Taxonomy" id="1317129"/>
    <lineage>
        <taxon>Eukaryota</taxon>
        <taxon>Metazoa</taxon>
        <taxon>Ecdysozoa</taxon>
        <taxon>Nematoda</taxon>
        <taxon>Chromadorea</taxon>
        <taxon>Rhabditida</taxon>
        <taxon>Rhabditina</taxon>
        <taxon>Diplogasteromorpha</taxon>
        <taxon>Diplogasteroidea</taxon>
        <taxon>Neodiplogasteridae</taxon>
        <taxon>Pristionchus</taxon>
    </lineage>
</organism>
<dbReference type="InterPro" id="IPR023298">
    <property type="entry name" value="ATPase_P-typ_TM_dom_sf"/>
</dbReference>
<dbReference type="InterPro" id="IPR059000">
    <property type="entry name" value="ATPase_P-type_domA"/>
</dbReference>
<evidence type="ECO:0000259" key="3">
    <source>
        <dbReference type="Pfam" id="PF16209"/>
    </source>
</evidence>
<feature type="transmembrane region" description="Helical" evidence="1">
    <location>
        <begin position="320"/>
        <end position="343"/>
    </location>
</feature>
<feature type="domain" description="P-type ATPase A" evidence="2">
    <location>
        <begin position="155"/>
        <end position="282"/>
    </location>
</feature>
<evidence type="ECO:0000313" key="5">
    <source>
        <dbReference type="Proteomes" id="UP001328107"/>
    </source>
</evidence>
<gene>
    <name evidence="4" type="ORF">PMAYCL1PPCAC_09659</name>
</gene>
<dbReference type="Gene3D" id="2.70.150.10">
    <property type="entry name" value="Calcium-transporting ATPase, cytoplasmic transduction domain A"/>
    <property type="match status" value="1"/>
</dbReference>
<dbReference type="GO" id="GO:0140326">
    <property type="term" value="F:ATPase-coupled intramembrane lipid transporter activity"/>
    <property type="evidence" value="ECO:0007669"/>
    <property type="project" value="TreeGrafter"/>
</dbReference>
<feature type="non-terminal residue" evidence="4">
    <location>
        <position position="431"/>
    </location>
</feature>
<dbReference type="Proteomes" id="UP001328107">
    <property type="component" value="Unassembled WGS sequence"/>
</dbReference>
<comment type="caution">
    <text evidence="4">The sequence shown here is derived from an EMBL/GenBank/DDBJ whole genome shotgun (WGS) entry which is preliminary data.</text>
</comment>
<feature type="transmembrane region" description="Helical" evidence="1">
    <location>
        <begin position="118"/>
        <end position="137"/>
    </location>
</feature>
<keyword evidence="5" id="KW-1185">Reference proteome</keyword>
<dbReference type="InterPro" id="IPR032631">
    <property type="entry name" value="P-type_ATPase_N"/>
</dbReference>
<evidence type="ECO:0000259" key="2">
    <source>
        <dbReference type="Pfam" id="PF00122"/>
    </source>
</evidence>
<reference evidence="5" key="1">
    <citation type="submission" date="2022-10" db="EMBL/GenBank/DDBJ databases">
        <title>Genome assembly of Pristionchus species.</title>
        <authorList>
            <person name="Yoshida K."/>
            <person name="Sommer R.J."/>
        </authorList>
    </citation>
    <scope>NUCLEOTIDE SEQUENCE [LARGE SCALE GENOMIC DNA]</scope>
    <source>
        <strain evidence="5">RS5460</strain>
    </source>
</reference>
<dbReference type="SUPFAM" id="SSF81653">
    <property type="entry name" value="Calcium ATPase, transduction domain A"/>
    <property type="match status" value="1"/>
</dbReference>
<dbReference type="AlphaFoldDB" id="A0AAN4ZHD6"/>
<name>A0AAN4ZHD6_9BILA</name>
<dbReference type="GO" id="GO:0005886">
    <property type="term" value="C:plasma membrane"/>
    <property type="evidence" value="ECO:0007669"/>
    <property type="project" value="TreeGrafter"/>
</dbReference>
<dbReference type="Pfam" id="PF16209">
    <property type="entry name" value="PhoLip_ATPase_N"/>
    <property type="match status" value="1"/>
</dbReference>
<proteinExistence type="predicted"/>
<evidence type="ECO:0000313" key="4">
    <source>
        <dbReference type="EMBL" id="GMR39464.1"/>
    </source>
</evidence>
<dbReference type="EMBL" id="BTRK01000002">
    <property type="protein sequence ID" value="GMR39464.1"/>
    <property type="molecule type" value="Genomic_DNA"/>
</dbReference>
<feature type="domain" description="P-type ATPase N-terminal" evidence="3">
    <location>
        <begin position="66"/>
        <end position="117"/>
    </location>
</feature>
<feature type="non-terminal residue" evidence="4">
    <location>
        <position position="1"/>
    </location>
</feature>
<feature type="transmembrane region" description="Helical" evidence="1">
    <location>
        <begin position="95"/>
        <end position="112"/>
    </location>
</feature>
<protein>
    <recommendedName>
        <fullName evidence="6">P-type ATPase N-terminal domain-containing protein</fullName>
    </recommendedName>
</protein>